<organism evidence="2 3">
    <name type="scientific">Candidatus Cryptobacteroides merdipullorum</name>
    <dbReference type="NCBI Taxonomy" id="2840771"/>
    <lineage>
        <taxon>Bacteria</taxon>
        <taxon>Pseudomonadati</taxon>
        <taxon>Bacteroidota</taxon>
        <taxon>Bacteroidia</taxon>
        <taxon>Bacteroidales</taxon>
        <taxon>Candidatus Cryptobacteroides</taxon>
    </lineage>
</organism>
<evidence type="ECO:0000313" key="2">
    <source>
        <dbReference type="EMBL" id="HIT46823.1"/>
    </source>
</evidence>
<keyword evidence="1" id="KW-0812">Transmembrane</keyword>
<dbReference type="Pfam" id="PF11297">
    <property type="entry name" value="DUF3098"/>
    <property type="match status" value="1"/>
</dbReference>
<evidence type="ECO:0000313" key="3">
    <source>
        <dbReference type="Proteomes" id="UP000886881"/>
    </source>
</evidence>
<reference evidence="2" key="1">
    <citation type="submission" date="2020-10" db="EMBL/GenBank/DDBJ databases">
        <authorList>
            <person name="Gilroy R."/>
        </authorList>
    </citation>
    <scope>NUCLEOTIDE SEQUENCE</scope>
    <source>
        <strain evidence="2">ChiHecec2B26-709</strain>
    </source>
</reference>
<keyword evidence="1" id="KW-0472">Membrane</keyword>
<dbReference type="EMBL" id="DVLC01000059">
    <property type="protein sequence ID" value="HIT46823.1"/>
    <property type="molecule type" value="Genomic_DNA"/>
</dbReference>
<dbReference type="AlphaFoldDB" id="A0A9D1KHE3"/>
<keyword evidence="1" id="KW-1133">Transmembrane helix</keyword>
<gene>
    <name evidence="2" type="ORF">IAC35_03075</name>
</gene>
<comment type="caution">
    <text evidence="2">The sequence shown here is derived from an EMBL/GenBank/DDBJ whole genome shotgun (WGS) entry which is preliminary data.</text>
</comment>
<reference evidence="2" key="2">
    <citation type="journal article" date="2021" name="PeerJ">
        <title>Extensive microbial diversity within the chicken gut microbiome revealed by metagenomics and culture.</title>
        <authorList>
            <person name="Gilroy R."/>
            <person name="Ravi A."/>
            <person name="Getino M."/>
            <person name="Pursley I."/>
            <person name="Horton D.L."/>
            <person name="Alikhan N.F."/>
            <person name="Baker D."/>
            <person name="Gharbi K."/>
            <person name="Hall N."/>
            <person name="Watson M."/>
            <person name="Adriaenssens E.M."/>
            <person name="Foster-Nyarko E."/>
            <person name="Jarju S."/>
            <person name="Secka A."/>
            <person name="Antonio M."/>
            <person name="Oren A."/>
            <person name="Chaudhuri R.R."/>
            <person name="La Ragione R."/>
            <person name="Hildebrand F."/>
            <person name="Pallen M.J."/>
        </authorList>
    </citation>
    <scope>NUCLEOTIDE SEQUENCE</scope>
    <source>
        <strain evidence="2">ChiHecec2B26-709</strain>
    </source>
</reference>
<feature type="transmembrane region" description="Helical" evidence="1">
    <location>
        <begin position="56"/>
        <end position="76"/>
    </location>
</feature>
<proteinExistence type="predicted"/>
<name>A0A9D1KHE3_9BACT</name>
<feature type="transmembrane region" description="Helical" evidence="1">
    <location>
        <begin position="16"/>
        <end position="36"/>
    </location>
</feature>
<accession>A0A9D1KHE3</accession>
<dbReference type="Proteomes" id="UP000886881">
    <property type="component" value="Unassembled WGS sequence"/>
</dbReference>
<evidence type="ECO:0000256" key="1">
    <source>
        <dbReference type="SAM" id="Phobius"/>
    </source>
</evidence>
<protein>
    <submittedName>
        <fullName evidence="2">DUF3098 domain-containing protein</fullName>
    </submittedName>
</protein>
<dbReference type="InterPro" id="IPR021448">
    <property type="entry name" value="DUF3098"/>
</dbReference>
<sequence length="80" mass="8497">MNSITDMDRMAVTPKGLKLILAGLIVMAAGYILMAGGGSDDPQVFNYSMFNFRRLTLAPIVIIAGIVTVVCGIMGCSDKK</sequence>